<dbReference type="InterPro" id="IPR004993">
    <property type="entry name" value="GH3"/>
</dbReference>
<evidence type="ECO:0000259" key="2">
    <source>
        <dbReference type="Pfam" id="PF23572"/>
    </source>
</evidence>
<organism evidence="3 4">
    <name type="scientific">Siphonobacter aquaeclarae</name>
    <dbReference type="NCBI Taxonomy" id="563176"/>
    <lineage>
        <taxon>Bacteria</taxon>
        <taxon>Pseudomonadati</taxon>
        <taxon>Bacteroidota</taxon>
        <taxon>Cytophagia</taxon>
        <taxon>Cytophagales</taxon>
        <taxon>Cytophagaceae</taxon>
        <taxon>Siphonobacter</taxon>
    </lineage>
</organism>
<evidence type="ECO:0000259" key="1">
    <source>
        <dbReference type="Pfam" id="PF23571"/>
    </source>
</evidence>
<keyword evidence="4" id="KW-1185">Reference proteome</keyword>
<dbReference type="RefSeq" id="WP_093208642.1">
    <property type="nucleotide sequence ID" value="NZ_FNGS01000011.1"/>
</dbReference>
<name>A0A1G9XWD2_9BACT</name>
<dbReference type="Proteomes" id="UP000198901">
    <property type="component" value="Unassembled WGS sequence"/>
</dbReference>
<dbReference type="InterPro" id="IPR055378">
    <property type="entry name" value="GH3_C"/>
</dbReference>
<feature type="domain" description="GH3 middle" evidence="1">
    <location>
        <begin position="292"/>
        <end position="351"/>
    </location>
</feature>
<dbReference type="Pfam" id="PF23571">
    <property type="entry name" value="GH3_M"/>
    <property type="match status" value="1"/>
</dbReference>
<evidence type="ECO:0000313" key="3">
    <source>
        <dbReference type="EMBL" id="SDN00791.1"/>
    </source>
</evidence>
<dbReference type="Pfam" id="PF23572">
    <property type="entry name" value="GH3_C"/>
    <property type="match status" value="1"/>
</dbReference>
<proteinExistence type="predicted"/>
<dbReference type="EMBL" id="FNGS01000011">
    <property type="protein sequence ID" value="SDN00791.1"/>
    <property type="molecule type" value="Genomic_DNA"/>
</dbReference>
<dbReference type="InterPro" id="IPR055377">
    <property type="entry name" value="GH3_M"/>
</dbReference>
<gene>
    <name evidence="3" type="ORF">SAMN04488090_4772</name>
</gene>
<dbReference type="InterPro" id="IPR020845">
    <property type="entry name" value="AMP-binding_CS"/>
</dbReference>
<dbReference type="GO" id="GO:0005737">
    <property type="term" value="C:cytoplasm"/>
    <property type="evidence" value="ECO:0007669"/>
    <property type="project" value="TreeGrafter"/>
</dbReference>
<dbReference type="GO" id="GO:0016881">
    <property type="term" value="F:acid-amino acid ligase activity"/>
    <property type="evidence" value="ECO:0007669"/>
    <property type="project" value="TreeGrafter"/>
</dbReference>
<dbReference type="PANTHER" id="PTHR31901">
    <property type="entry name" value="GH3 DOMAIN-CONTAINING PROTEIN"/>
    <property type="match status" value="1"/>
</dbReference>
<dbReference type="SUPFAM" id="SSF56801">
    <property type="entry name" value="Acetyl-CoA synthetase-like"/>
    <property type="match status" value="1"/>
</dbReference>
<dbReference type="AlphaFoldDB" id="A0A1G9XWD2"/>
<sequence>MVPIRSVLARPVAAWMVSKRRQWERKPAEIQEYWFRKLLDSAQNTEFGRNHYFKDIRTQADFREAVPVRDYEALKPYVEKVTHGEPDILWPGKPLYFAKTSGTTSGIKYIPLSHESIGFHINGARDALLSYVHETGKSGFLDKKLIFLSGSPEMIVKHGIHVGRLSGIVNHHVPGYLRTNQLPSWETNCIDDWETKLDRIIDETLPQPMSLISGIPPWVQMYFDRIIARTGKQIKDVFPEFQLFVYGGVNFEPYRAKLFDSIGNKVDSIETYPASEGFIAYQDSQIHPGLLLLLNQGVYYEFIPAEEFFNENPTRVSIQDVEIGKNYAVIMNTNAGLWGYNIGDTVKFVSKDPYRLVVTGRIKHFISAFGEHVIGEEVEKAMQYAVERQPETRVVEFTVAPQVTPPEGGLPYHEWFVEFDQPPGDLTKFNDDVDRRLTELNVYYDDLITGSILRKLKITTLRKAAFIDYMKGQGKLGGQNKVPRLSNDRKIAEELKHFAE</sequence>
<feature type="domain" description="GH3 C-terminal" evidence="2">
    <location>
        <begin position="376"/>
        <end position="490"/>
    </location>
</feature>
<evidence type="ECO:0000313" key="4">
    <source>
        <dbReference type="Proteomes" id="UP000198901"/>
    </source>
</evidence>
<protein>
    <submittedName>
        <fullName evidence="3">GH3 auxin-responsive promoter</fullName>
    </submittedName>
</protein>
<dbReference type="Pfam" id="PF03321">
    <property type="entry name" value="GH3"/>
    <property type="match status" value="1"/>
</dbReference>
<dbReference type="PROSITE" id="PS00455">
    <property type="entry name" value="AMP_BINDING"/>
    <property type="match status" value="1"/>
</dbReference>
<dbReference type="PANTHER" id="PTHR31901:SF9">
    <property type="entry name" value="GH3 DOMAIN-CONTAINING PROTEIN"/>
    <property type="match status" value="1"/>
</dbReference>
<accession>A0A1G9XWD2</accession>
<dbReference type="OrthoDB" id="5678283at2"/>
<dbReference type="STRING" id="563176.SAMN04488090_4772"/>
<reference evidence="3 4" key="1">
    <citation type="submission" date="2016-10" db="EMBL/GenBank/DDBJ databases">
        <authorList>
            <person name="de Groot N.N."/>
        </authorList>
    </citation>
    <scope>NUCLEOTIDE SEQUENCE [LARGE SCALE GENOMIC DNA]</scope>
    <source>
        <strain evidence="3 4">DSM 21668</strain>
    </source>
</reference>